<dbReference type="InterPro" id="IPR050313">
    <property type="entry name" value="Carb_Metab_HTH_regulators"/>
</dbReference>
<dbReference type="SUPFAM" id="SSF100950">
    <property type="entry name" value="NagB/RpiA/CoA transferase-like"/>
    <property type="match status" value="1"/>
</dbReference>
<evidence type="ECO:0000256" key="1">
    <source>
        <dbReference type="ARBA" id="ARBA00023015"/>
    </source>
</evidence>
<dbReference type="AlphaFoldDB" id="A0A4U9CTL2"/>
<reference evidence="5 6" key="1">
    <citation type="submission" date="2019-04" db="EMBL/GenBank/DDBJ databases">
        <authorList>
            <consortium name="Pathogen Informatics"/>
        </authorList>
    </citation>
    <scope>NUCLEOTIDE SEQUENCE [LARGE SCALE GENOMIC DNA]</scope>
    <source>
        <strain evidence="5 6">NCTC9185</strain>
    </source>
</reference>
<evidence type="ECO:0000313" key="6">
    <source>
        <dbReference type="Proteomes" id="UP000339249"/>
    </source>
</evidence>
<protein>
    <submittedName>
        <fullName evidence="5">HTH-type transcriptional repressor glcR</fullName>
    </submittedName>
</protein>
<name>A0A4U9CTL2_RAOTE</name>
<dbReference type="InterPro" id="IPR001034">
    <property type="entry name" value="DeoR_HTH"/>
</dbReference>
<dbReference type="PANTHER" id="PTHR30363">
    <property type="entry name" value="HTH-TYPE TRANSCRIPTIONAL REGULATOR SRLR-RELATED"/>
    <property type="match status" value="1"/>
</dbReference>
<accession>A0A4U9CTL2</accession>
<feature type="domain" description="HTH deoR-type" evidence="4">
    <location>
        <begin position="5"/>
        <end position="32"/>
    </location>
</feature>
<dbReference type="GO" id="GO:0003700">
    <property type="term" value="F:DNA-binding transcription factor activity"/>
    <property type="evidence" value="ECO:0007669"/>
    <property type="project" value="InterPro"/>
</dbReference>
<feature type="domain" description="DeoR-like transcriptional repressor C-terminal sensor" evidence="3">
    <location>
        <begin position="50"/>
        <end position="108"/>
    </location>
</feature>
<dbReference type="PANTHER" id="PTHR30363:SF51">
    <property type="entry name" value="HTH-TYPE TRANSCRIPTIONAL REPRESSOR GLCR"/>
    <property type="match status" value="1"/>
</dbReference>
<evidence type="ECO:0000259" key="3">
    <source>
        <dbReference type="Pfam" id="PF00455"/>
    </source>
</evidence>
<sequence>MCLKDTIRRDLIRLEQDNVIKRTHGGAVINSRDALIFDYSQRSGTLNPVKEQIAKKAAELIQDNASVIFDASTTVEAVIPKLADKHILAITNSLTNANRLAKNATADVKDFARETAQRAALFVRQ</sequence>
<evidence type="ECO:0000256" key="2">
    <source>
        <dbReference type="ARBA" id="ARBA00023163"/>
    </source>
</evidence>
<dbReference type="Pfam" id="PF00455">
    <property type="entry name" value="DeoRC"/>
    <property type="match status" value="1"/>
</dbReference>
<dbReference type="SUPFAM" id="SSF46785">
    <property type="entry name" value="Winged helix' DNA-binding domain"/>
    <property type="match status" value="1"/>
</dbReference>
<dbReference type="InterPro" id="IPR037171">
    <property type="entry name" value="NagB/RpiA_transferase-like"/>
</dbReference>
<dbReference type="Gene3D" id="3.40.50.1360">
    <property type="match status" value="1"/>
</dbReference>
<dbReference type="Pfam" id="PF08220">
    <property type="entry name" value="HTH_DeoR"/>
    <property type="match status" value="1"/>
</dbReference>
<keyword evidence="2" id="KW-0804">Transcription</keyword>
<gene>
    <name evidence="5" type="primary">glcR_2</name>
    <name evidence="5" type="ORF">NCTC9185_01082</name>
</gene>
<dbReference type="InterPro" id="IPR036390">
    <property type="entry name" value="WH_DNA-bd_sf"/>
</dbReference>
<evidence type="ECO:0000313" key="5">
    <source>
        <dbReference type="EMBL" id="VTN09199.1"/>
    </source>
</evidence>
<proteinExistence type="predicted"/>
<evidence type="ECO:0000259" key="4">
    <source>
        <dbReference type="Pfam" id="PF08220"/>
    </source>
</evidence>
<dbReference type="Proteomes" id="UP000339249">
    <property type="component" value="Unassembled WGS sequence"/>
</dbReference>
<dbReference type="InterPro" id="IPR014036">
    <property type="entry name" value="DeoR-like_C"/>
</dbReference>
<dbReference type="EMBL" id="CABDVU010000001">
    <property type="protein sequence ID" value="VTN09199.1"/>
    <property type="molecule type" value="Genomic_DNA"/>
</dbReference>
<organism evidence="5 6">
    <name type="scientific">Raoultella terrigena</name>
    <name type="common">Klebsiella terrigena</name>
    <dbReference type="NCBI Taxonomy" id="577"/>
    <lineage>
        <taxon>Bacteria</taxon>
        <taxon>Pseudomonadati</taxon>
        <taxon>Pseudomonadota</taxon>
        <taxon>Gammaproteobacteria</taxon>
        <taxon>Enterobacterales</taxon>
        <taxon>Enterobacteriaceae</taxon>
        <taxon>Klebsiella/Raoultella group</taxon>
        <taxon>Raoultella</taxon>
    </lineage>
</organism>
<keyword evidence="1" id="KW-0805">Transcription regulation</keyword>